<evidence type="ECO:0000256" key="2">
    <source>
        <dbReference type="ARBA" id="ARBA00007069"/>
    </source>
</evidence>
<organism evidence="10 11">
    <name type="scientific">Candidatus Anaerobiospirillum merdipullorum</name>
    <dbReference type="NCBI Taxonomy" id="2838450"/>
    <lineage>
        <taxon>Bacteria</taxon>
        <taxon>Pseudomonadati</taxon>
        <taxon>Pseudomonadota</taxon>
        <taxon>Gammaproteobacteria</taxon>
        <taxon>Aeromonadales</taxon>
        <taxon>Succinivibrionaceae</taxon>
        <taxon>Anaerobiospirillum</taxon>
    </lineage>
</organism>
<proteinExistence type="inferred from homology"/>
<keyword evidence="3 8" id="KW-0813">Transport</keyword>
<dbReference type="AlphaFoldDB" id="A0A9E2KMY8"/>
<evidence type="ECO:0000313" key="10">
    <source>
        <dbReference type="EMBL" id="MBU3826123.1"/>
    </source>
</evidence>
<dbReference type="Pfam" id="PF00528">
    <property type="entry name" value="BPD_transp_1"/>
    <property type="match status" value="1"/>
</dbReference>
<accession>A0A9E2KMY8</accession>
<evidence type="ECO:0000259" key="9">
    <source>
        <dbReference type="PROSITE" id="PS50928"/>
    </source>
</evidence>
<feature type="transmembrane region" description="Helical" evidence="8">
    <location>
        <begin position="37"/>
        <end position="59"/>
    </location>
</feature>
<reference evidence="10" key="2">
    <citation type="submission" date="2021-04" db="EMBL/GenBank/DDBJ databases">
        <authorList>
            <person name="Gilroy R."/>
        </authorList>
    </citation>
    <scope>NUCLEOTIDE SEQUENCE</scope>
    <source>
        <strain evidence="10">687</strain>
    </source>
</reference>
<evidence type="ECO:0000256" key="7">
    <source>
        <dbReference type="ARBA" id="ARBA00023136"/>
    </source>
</evidence>
<comment type="subcellular location">
    <subcellularLocation>
        <location evidence="1 8">Cell membrane</location>
        <topology evidence="1 8">Multi-pass membrane protein</topology>
    </subcellularLocation>
</comment>
<feature type="transmembrane region" description="Helical" evidence="8">
    <location>
        <begin position="114"/>
        <end position="134"/>
    </location>
</feature>
<evidence type="ECO:0000256" key="5">
    <source>
        <dbReference type="ARBA" id="ARBA00022692"/>
    </source>
</evidence>
<feature type="domain" description="ABC transmembrane type-1" evidence="9">
    <location>
        <begin position="108"/>
        <end position="314"/>
    </location>
</feature>
<keyword evidence="5 8" id="KW-0812">Transmembrane</keyword>
<evidence type="ECO:0000256" key="4">
    <source>
        <dbReference type="ARBA" id="ARBA00022475"/>
    </source>
</evidence>
<protein>
    <submittedName>
        <fullName evidence="10">ABC transporter permease subunit</fullName>
    </submittedName>
</protein>
<evidence type="ECO:0000256" key="3">
    <source>
        <dbReference type="ARBA" id="ARBA00022448"/>
    </source>
</evidence>
<dbReference type="Proteomes" id="UP000824150">
    <property type="component" value="Unassembled WGS sequence"/>
</dbReference>
<evidence type="ECO:0000313" key="11">
    <source>
        <dbReference type="Proteomes" id="UP000824150"/>
    </source>
</evidence>
<name>A0A9E2KMY8_9GAMM</name>
<evidence type="ECO:0000256" key="8">
    <source>
        <dbReference type="RuleBase" id="RU363032"/>
    </source>
</evidence>
<dbReference type="PROSITE" id="PS50928">
    <property type="entry name" value="ABC_TM1"/>
    <property type="match status" value="1"/>
</dbReference>
<dbReference type="GO" id="GO:0055085">
    <property type="term" value="P:transmembrane transport"/>
    <property type="evidence" value="ECO:0007669"/>
    <property type="project" value="InterPro"/>
</dbReference>
<keyword evidence="7 8" id="KW-0472">Membrane</keyword>
<gene>
    <name evidence="10" type="ORF">IAA31_01315</name>
</gene>
<dbReference type="EMBL" id="JAHLFG010000015">
    <property type="protein sequence ID" value="MBU3826123.1"/>
    <property type="molecule type" value="Genomic_DNA"/>
</dbReference>
<feature type="transmembrane region" description="Helical" evidence="8">
    <location>
        <begin position="143"/>
        <end position="164"/>
    </location>
</feature>
<sequence>MSTGFSSNMTSIRRAFQPRRKPQLALAQKHQNTWRDYALIFVPYVWMIIFFLLPFLIIFKISLSVTEIAIPPYSPLVTFEEGAMQIILHLENYTNIFTDPDGTYFRSYLKSLQVAAFSTFFCLIIGYPIAWALASSKPAMRNVLFMLVIMPSWTSFVVRIYAWMTLMKRDGLINDILMVLGIVDEPIQMLQTDFAVYVGIVYCYLPYMVLPLFSALMKVDYSLIEAAYDLGCRPVKTFFSTLIPQTKSGIIAGSMLVFIPALGEYVIPELLGGKSSILIGRILWQEFFNNRDWPLASAVAITMLVILVIPIMIFYKIERHEQEKLNAGK</sequence>
<dbReference type="SUPFAM" id="SSF161098">
    <property type="entry name" value="MetI-like"/>
    <property type="match status" value="1"/>
</dbReference>
<comment type="caution">
    <text evidence="10">The sequence shown here is derived from an EMBL/GenBank/DDBJ whole genome shotgun (WGS) entry which is preliminary data.</text>
</comment>
<dbReference type="CDD" id="cd06261">
    <property type="entry name" value="TM_PBP2"/>
    <property type="match status" value="1"/>
</dbReference>
<dbReference type="PANTHER" id="PTHR42929">
    <property type="entry name" value="INNER MEMBRANE ABC TRANSPORTER PERMEASE PROTEIN YDCU-RELATED-RELATED"/>
    <property type="match status" value="1"/>
</dbReference>
<keyword evidence="4" id="KW-1003">Cell membrane</keyword>
<comment type="similarity">
    <text evidence="2">Belongs to the binding-protein-dependent transport system permease family. CysTW subfamily.</text>
</comment>
<feature type="transmembrane region" description="Helical" evidence="8">
    <location>
        <begin position="293"/>
        <end position="315"/>
    </location>
</feature>
<dbReference type="Gene3D" id="1.10.3720.10">
    <property type="entry name" value="MetI-like"/>
    <property type="match status" value="1"/>
</dbReference>
<evidence type="ECO:0000256" key="6">
    <source>
        <dbReference type="ARBA" id="ARBA00022989"/>
    </source>
</evidence>
<dbReference type="PANTHER" id="PTHR42929:SF3">
    <property type="entry name" value="PUTRESCINE TRANSPORT SYSTEM PERMEASE PROTEIN POTH"/>
    <property type="match status" value="1"/>
</dbReference>
<feature type="transmembrane region" description="Helical" evidence="8">
    <location>
        <begin position="194"/>
        <end position="213"/>
    </location>
</feature>
<dbReference type="InterPro" id="IPR000515">
    <property type="entry name" value="MetI-like"/>
</dbReference>
<dbReference type="InterPro" id="IPR035906">
    <property type="entry name" value="MetI-like_sf"/>
</dbReference>
<reference evidence="10" key="1">
    <citation type="journal article" date="2021" name="PeerJ">
        <title>Extensive microbial diversity within the chicken gut microbiome revealed by metagenomics and culture.</title>
        <authorList>
            <person name="Gilroy R."/>
            <person name="Ravi A."/>
            <person name="Getino M."/>
            <person name="Pursley I."/>
            <person name="Horton D.L."/>
            <person name="Alikhan N.F."/>
            <person name="Baker D."/>
            <person name="Gharbi K."/>
            <person name="Hall N."/>
            <person name="Watson M."/>
            <person name="Adriaenssens E.M."/>
            <person name="Foster-Nyarko E."/>
            <person name="Jarju S."/>
            <person name="Secka A."/>
            <person name="Antonio M."/>
            <person name="Oren A."/>
            <person name="Chaudhuri R.R."/>
            <person name="La Ragione R."/>
            <person name="Hildebrand F."/>
            <person name="Pallen M.J."/>
        </authorList>
    </citation>
    <scope>NUCLEOTIDE SEQUENCE</scope>
    <source>
        <strain evidence="10">687</strain>
    </source>
</reference>
<keyword evidence="6 8" id="KW-1133">Transmembrane helix</keyword>
<dbReference type="GO" id="GO:0005886">
    <property type="term" value="C:plasma membrane"/>
    <property type="evidence" value="ECO:0007669"/>
    <property type="project" value="UniProtKB-SubCell"/>
</dbReference>
<evidence type="ECO:0000256" key="1">
    <source>
        <dbReference type="ARBA" id="ARBA00004651"/>
    </source>
</evidence>